<dbReference type="SUPFAM" id="SSF141371">
    <property type="entry name" value="PilZ domain-like"/>
    <property type="match status" value="1"/>
</dbReference>
<organism evidence="3 4">
    <name type="scientific">Microvirga puerhi</name>
    <dbReference type="NCBI Taxonomy" id="2876078"/>
    <lineage>
        <taxon>Bacteria</taxon>
        <taxon>Pseudomonadati</taxon>
        <taxon>Pseudomonadota</taxon>
        <taxon>Alphaproteobacteria</taxon>
        <taxon>Hyphomicrobiales</taxon>
        <taxon>Methylobacteriaceae</taxon>
        <taxon>Microvirga</taxon>
    </lineage>
</organism>
<proteinExistence type="predicted"/>
<dbReference type="Pfam" id="PF07238">
    <property type="entry name" value="PilZ"/>
    <property type="match status" value="1"/>
</dbReference>
<reference evidence="3 4" key="1">
    <citation type="submission" date="2021-09" db="EMBL/GenBank/DDBJ databases">
        <title>The complete genome sequence of a new microorganism.</title>
        <authorList>
            <person name="Zi Z."/>
        </authorList>
    </citation>
    <scope>NUCLEOTIDE SEQUENCE [LARGE SCALE GENOMIC DNA]</scope>
    <source>
        <strain evidence="3 4">WGZ8</strain>
    </source>
</reference>
<evidence type="ECO:0000313" key="3">
    <source>
        <dbReference type="EMBL" id="MBZ6076956.1"/>
    </source>
</evidence>
<evidence type="ECO:0000313" key="4">
    <source>
        <dbReference type="Proteomes" id="UP000704176"/>
    </source>
</evidence>
<dbReference type="InterPro" id="IPR009875">
    <property type="entry name" value="PilZ_domain"/>
</dbReference>
<feature type="region of interest" description="Disordered" evidence="1">
    <location>
        <begin position="93"/>
        <end position="114"/>
    </location>
</feature>
<dbReference type="Proteomes" id="UP000704176">
    <property type="component" value="Unassembled WGS sequence"/>
</dbReference>
<name>A0ABS7VN62_9HYPH</name>
<keyword evidence="4" id="KW-1185">Reference proteome</keyword>
<protein>
    <submittedName>
        <fullName evidence="3">PilZ domain-containing protein</fullName>
    </submittedName>
</protein>
<comment type="caution">
    <text evidence="3">The sequence shown here is derived from an EMBL/GenBank/DDBJ whole genome shotgun (WGS) entry which is preliminary data.</text>
</comment>
<sequence length="168" mass="18524">MASVGSWPPAPKKLELRTAKRRRVALLAKIVTGTETMVHCEVQDLSTEGAKIAVREHVALPETFQIYVAAHTLQVFSARLCWRKGDFAGLAFGSNEERPSQGSSEARPEPALPKPSVLMLTHRKVPAEDVRYGTSTVAREVAKSLLVDRAASVAIGRYGHERRRRAVR</sequence>
<feature type="domain" description="PilZ" evidence="2">
    <location>
        <begin position="16"/>
        <end position="93"/>
    </location>
</feature>
<evidence type="ECO:0000256" key="1">
    <source>
        <dbReference type="SAM" id="MobiDB-lite"/>
    </source>
</evidence>
<dbReference type="EMBL" id="JAIRBM010000007">
    <property type="protein sequence ID" value="MBZ6076956.1"/>
    <property type="molecule type" value="Genomic_DNA"/>
</dbReference>
<gene>
    <name evidence="3" type="ORF">K9B37_11775</name>
</gene>
<accession>A0ABS7VN62</accession>
<dbReference type="RefSeq" id="WP_224313270.1">
    <property type="nucleotide sequence ID" value="NZ_JAIRBM010000007.1"/>
</dbReference>
<evidence type="ECO:0000259" key="2">
    <source>
        <dbReference type="Pfam" id="PF07238"/>
    </source>
</evidence>